<proteinExistence type="inferred from homology"/>
<comment type="similarity">
    <text evidence="1">Belongs to the short-chain dehydrogenases/reductases (SDR) family.</text>
</comment>
<reference evidence="2 3" key="1">
    <citation type="submission" date="2018-03" db="EMBL/GenBank/DDBJ databases">
        <title>Genomic Encyclopedia of Archaeal and Bacterial Type Strains, Phase II (KMG-II): from individual species to whole genera.</title>
        <authorList>
            <person name="Goeker M."/>
        </authorList>
    </citation>
    <scope>NUCLEOTIDE SEQUENCE [LARGE SCALE GENOMIC DNA]</scope>
    <source>
        <strain evidence="2 3">DSM 44720</strain>
    </source>
</reference>
<dbReference type="EMBL" id="PVTF01000023">
    <property type="protein sequence ID" value="PRY30904.1"/>
    <property type="molecule type" value="Genomic_DNA"/>
</dbReference>
<evidence type="ECO:0000313" key="3">
    <source>
        <dbReference type="Proteomes" id="UP000239494"/>
    </source>
</evidence>
<dbReference type="PANTHER" id="PTHR42879">
    <property type="entry name" value="3-OXOACYL-(ACYL-CARRIER-PROTEIN) REDUCTASE"/>
    <property type="match status" value="1"/>
</dbReference>
<dbReference type="Proteomes" id="UP000239494">
    <property type="component" value="Unassembled WGS sequence"/>
</dbReference>
<name>A0A2T0SBV5_9PSEU</name>
<comment type="caution">
    <text evidence="2">The sequence shown here is derived from an EMBL/GenBank/DDBJ whole genome shotgun (WGS) entry which is preliminary data.</text>
</comment>
<dbReference type="InterPro" id="IPR050259">
    <property type="entry name" value="SDR"/>
</dbReference>
<dbReference type="Gene3D" id="3.40.50.720">
    <property type="entry name" value="NAD(P)-binding Rossmann-like Domain"/>
    <property type="match status" value="1"/>
</dbReference>
<dbReference type="RefSeq" id="WP_106196586.1">
    <property type="nucleotide sequence ID" value="NZ_PVTF01000023.1"/>
</dbReference>
<keyword evidence="3" id="KW-1185">Reference proteome</keyword>
<dbReference type="InterPro" id="IPR036291">
    <property type="entry name" value="NAD(P)-bd_dom_sf"/>
</dbReference>
<dbReference type="InterPro" id="IPR002347">
    <property type="entry name" value="SDR_fam"/>
</dbReference>
<dbReference type="AlphaFoldDB" id="A0A2T0SBV5"/>
<dbReference type="Pfam" id="PF13561">
    <property type="entry name" value="adh_short_C2"/>
    <property type="match status" value="1"/>
</dbReference>
<evidence type="ECO:0000256" key="1">
    <source>
        <dbReference type="ARBA" id="ARBA00006484"/>
    </source>
</evidence>
<dbReference type="CDD" id="cd05233">
    <property type="entry name" value="SDR_c"/>
    <property type="match status" value="1"/>
</dbReference>
<accession>A0A2T0SBV5</accession>
<dbReference type="PRINTS" id="PR00081">
    <property type="entry name" value="GDHRDH"/>
</dbReference>
<dbReference type="OrthoDB" id="286404at2"/>
<protein>
    <submittedName>
        <fullName evidence="2">3-oxoacyl-[acyl-carrier protein] reductase</fullName>
    </submittedName>
</protein>
<organism evidence="2 3">
    <name type="scientific">Umezawaea tangerina</name>
    <dbReference type="NCBI Taxonomy" id="84725"/>
    <lineage>
        <taxon>Bacteria</taxon>
        <taxon>Bacillati</taxon>
        <taxon>Actinomycetota</taxon>
        <taxon>Actinomycetes</taxon>
        <taxon>Pseudonocardiales</taxon>
        <taxon>Pseudonocardiaceae</taxon>
        <taxon>Umezawaea</taxon>
    </lineage>
</organism>
<sequence>MRKAIVTGGGSRIGAAITSALVKEGYDVVGTYREDRARVEALGVRAEPFDLARPGSAAALLDAVGPVDVLVHNAFAWSDPAVDWRTALRANTEGMLDLVGAAMPGMTAAGWGRVVLLSSAVVRAGIPGLGAYAAAKGSVHAAARSLAWDGGPSGVTVNVVVPGLIASERTAAATGDFADHVADVASRTPLQRLATADEVAAAVLFLCSEQASGITGQELFVDGGKD</sequence>
<dbReference type="SUPFAM" id="SSF51735">
    <property type="entry name" value="NAD(P)-binding Rossmann-fold domains"/>
    <property type="match status" value="1"/>
</dbReference>
<evidence type="ECO:0000313" key="2">
    <source>
        <dbReference type="EMBL" id="PRY30904.1"/>
    </source>
</evidence>
<gene>
    <name evidence="2" type="ORF">CLV43_1236</name>
</gene>